<dbReference type="InterPro" id="IPR036895">
    <property type="entry name" value="Uracil-DNA_glycosylase-like_sf"/>
</dbReference>
<dbReference type="RefSeq" id="WP_123659060.1">
    <property type="nucleotide sequence ID" value="NZ_AYKG01000046.1"/>
</dbReference>
<evidence type="ECO:0000256" key="7">
    <source>
        <dbReference type="ARBA" id="ARBA00023004"/>
    </source>
</evidence>
<dbReference type="InterPro" id="IPR025404">
    <property type="entry name" value="DUF4130"/>
</dbReference>
<evidence type="ECO:0000259" key="10">
    <source>
        <dbReference type="SMART" id="SM00986"/>
    </source>
</evidence>
<dbReference type="CDD" id="cd10030">
    <property type="entry name" value="UDG-F4_TTUDGA_SPO1dp_like"/>
    <property type="match status" value="1"/>
</dbReference>
<dbReference type="EMBL" id="AYKG01000046">
    <property type="protein sequence ID" value="ROO25530.1"/>
    <property type="molecule type" value="Genomic_DNA"/>
</dbReference>
<dbReference type="GO" id="GO:0051539">
    <property type="term" value="F:4 iron, 4 sulfur cluster binding"/>
    <property type="evidence" value="ECO:0007669"/>
    <property type="project" value="UniProtKB-KW"/>
</dbReference>
<evidence type="ECO:0000256" key="9">
    <source>
        <dbReference type="ARBA" id="ARBA00023204"/>
    </source>
</evidence>
<dbReference type="GO" id="GO:0006281">
    <property type="term" value="P:DNA repair"/>
    <property type="evidence" value="ECO:0007669"/>
    <property type="project" value="UniProtKB-KW"/>
</dbReference>
<keyword evidence="9" id="KW-0234">DNA repair</keyword>
<comment type="caution">
    <text evidence="11">The sequence shown here is derived from an EMBL/GenBank/DDBJ whole genome shotgun (WGS) entry which is preliminary data.</text>
</comment>
<dbReference type="GO" id="GO:0097506">
    <property type="term" value="F:deaminated base DNA N-glycosylase activity"/>
    <property type="evidence" value="ECO:0007669"/>
    <property type="project" value="UniProtKB-ARBA"/>
</dbReference>
<protein>
    <recommendedName>
        <fullName evidence="2">Type-4 uracil-DNA glycosylase</fullName>
    </recommendedName>
</protein>
<accession>A0A423PIW7</accession>
<dbReference type="AlphaFoldDB" id="A0A423PIW7"/>
<keyword evidence="8" id="KW-0411">Iron-sulfur</keyword>
<dbReference type="NCBIfam" id="TIGR00758">
    <property type="entry name" value="UDG_fam4"/>
    <property type="match status" value="1"/>
</dbReference>
<sequence>MSAHQPSLFGDGDTAADQAVVRFKPDFAGWQRAARRHLAAGVAPEAIWWQPDPDHVSGGDTPAPANATTVPKRFIDWAKAAACHSADDRWALLYRLLWRITHGERHLLSLAGDADVARITRYAKNVRRDVHKMKAFVRFRAVAEPGHEAPRYIAWFEPTHHIVDYAAGFFVRRFANMRWSILTPEGCVHWNGQGHADSTTKPWFGPGASKHEAPDGDDLETAWQIYYASIFNPARVKWNAMRSEMPVKYWKNMPEAQLIPKLVAGADQRVATMEANIKDGDTLHCGPRPATPEATSQAGLASRPAFSLERLAGQAELCRACGLCGPATQTVFGEGPANARLMIVGEQPGDQEDLAGRPFVGPAGQLLDRALAAAGIERGQVYLTNAVKHFKFTPAGKKRLHAKPDYHEVAACRPWLDNELALVNPERIVTLGATAAQALLQRRVAVTRERGRPIEWQSRMIWPTIHPSYLLRTQDTHGPGFSRFVADLEAAIA</sequence>
<comment type="similarity">
    <text evidence="1">Belongs to the uracil-DNA glycosylase (UDG) superfamily. Type 4 (UDGa) family.</text>
</comment>
<evidence type="ECO:0000256" key="8">
    <source>
        <dbReference type="ARBA" id="ARBA00023014"/>
    </source>
</evidence>
<evidence type="ECO:0000313" key="11">
    <source>
        <dbReference type="EMBL" id="ROO25530.1"/>
    </source>
</evidence>
<evidence type="ECO:0000256" key="4">
    <source>
        <dbReference type="ARBA" id="ARBA00022723"/>
    </source>
</evidence>
<keyword evidence="4" id="KW-0479">Metal-binding</keyword>
<keyword evidence="12" id="KW-1185">Reference proteome</keyword>
<dbReference type="SMART" id="SM00987">
    <property type="entry name" value="UreE_C"/>
    <property type="match status" value="1"/>
</dbReference>
<evidence type="ECO:0000256" key="5">
    <source>
        <dbReference type="ARBA" id="ARBA00022763"/>
    </source>
</evidence>
<evidence type="ECO:0000256" key="6">
    <source>
        <dbReference type="ARBA" id="ARBA00022801"/>
    </source>
</evidence>
<keyword evidence="7" id="KW-0408">Iron</keyword>
<evidence type="ECO:0000313" key="12">
    <source>
        <dbReference type="Proteomes" id="UP000285310"/>
    </source>
</evidence>
<evidence type="ECO:0000256" key="3">
    <source>
        <dbReference type="ARBA" id="ARBA00022485"/>
    </source>
</evidence>
<proteinExistence type="inferred from homology"/>
<feature type="domain" description="Uracil-DNA glycosylase-like" evidence="10">
    <location>
        <begin position="332"/>
        <end position="489"/>
    </location>
</feature>
<dbReference type="Pfam" id="PF13566">
    <property type="entry name" value="DUF4130"/>
    <property type="match status" value="1"/>
</dbReference>
<keyword evidence="3" id="KW-0004">4Fe-4S</keyword>
<dbReference type="InterPro" id="IPR005122">
    <property type="entry name" value="Uracil-DNA_glycosylase-like"/>
</dbReference>
<dbReference type="Pfam" id="PF03167">
    <property type="entry name" value="UDG"/>
    <property type="match status" value="1"/>
</dbReference>
<dbReference type="Gene3D" id="3.40.470.10">
    <property type="entry name" value="Uracil-DNA glycosylase-like domain"/>
    <property type="match status" value="1"/>
</dbReference>
<organism evidence="11 12">
    <name type="scientific">Salinisphaera japonica YTM-1</name>
    <dbReference type="NCBI Taxonomy" id="1209778"/>
    <lineage>
        <taxon>Bacteria</taxon>
        <taxon>Pseudomonadati</taxon>
        <taxon>Pseudomonadota</taxon>
        <taxon>Gammaproteobacteria</taxon>
        <taxon>Salinisphaerales</taxon>
        <taxon>Salinisphaeraceae</taxon>
        <taxon>Salinisphaera</taxon>
    </lineage>
</organism>
<keyword evidence="5" id="KW-0227">DNA damage</keyword>
<dbReference type="GO" id="GO:0046872">
    <property type="term" value="F:metal ion binding"/>
    <property type="evidence" value="ECO:0007669"/>
    <property type="project" value="UniProtKB-KW"/>
</dbReference>
<dbReference type="SMART" id="SM00986">
    <property type="entry name" value="UDG"/>
    <property type="match status" value="1"/>
</dbReference>
<keyword evidence="6" id="KW-0378">Hydrolase</keyword>
<dbReference type="SUPFAM" id="SSF52141">
    <property type="entry name" value="Uracil-DNA glycosylase-like"/>
    <property type="match status" value="1"/>
</dbReference>
<dbReference type="Proteomes" id="UP000285310">
    <property type="component" value="Unassembled WGS sequence"/>
</dbReference>
<dbReference type="OrthoDB" id="5290748at2"/>
<dbReference type="InterPro" id="IPR023875">
    <property type="entry name" value="DNA_repair_put"/>
</dbReference>
<evidence type="ECO:0000256" key="1">
    <source>
        <dbReference type="ARBA" id="ARBA00006521"/>
    </source>
</evidence>
<dbReference type="PANTHER" id="PTHR33693">
    <property type="entry name" value="TYPE-5 URACIL-DNA GLYCOSYLASE"/>
    <property type="match status" value="1"/>
</dbReference>
<name>A0A423PIW7_9GAMM</name>
<evidence type="ECO:0000256" key="2">
    <source>
        <dbReference type="ARBA" id="ARBA00019403"/>
    </source>
</evidence>
<dbReference type="PANTHER" id="PTHR33693:SF9">
    <property type="entry name" value="TYPE-4 URACIL-DNA GLYCOSYLASE"/>
    <property type="match status" value="1"/>
</dbReference>
<dbReference type="NCBIfam" id="TIGR03914">
    <property type="entry name" value="UDG_fam_dom"/>
    <property type="match status" value="1"/>
</dbReference>
<dbReference type="NCBIfam" id="TIGR03915">
    <property type="entry name" value="SAM_7_link_chp"/>
    <property type="match status" value="1"/>
</dbReference>
<dbReference type="InterPro" id="IPR005273">
    <property type="entry name" value="Ura-DNA_glyco_family4"/>
</dbReference>
<reference evidence="11 12" key="1">
    <citation type="submission" date="2013-10" db="EMBL/GenBank/DDBJ databases">
        <title>Salinisphaera japonica YTM-1 Genome Sequencing.</title>
        <authorList>
            <person name="Lai Q."/>
            <person name="Li C."/>
            <person name="Shao Z."/>
        </authorList>
    </citation>
    <scope>NUCLEOTIDE SEQUENCE [LARGE SCALE GENOMIC DNA]</scope>
    <source>
        <strain evidence="11 12">YTM-1</strain>
    </source>
</reference>
<gene>
    <name evidence="11" type="ORF">SAJA_12990</name>
</gene>
<dbReference type="InterPro" id="IPR051536">
    <property type="entry name" value="UDG_Type-4/5"/>
</dbReference>
<dbReference type="InParanoid" id="A0A423PIW7"/>